<dbReference type="Gene3D" id="2.60.40.1220">
    <property type="match status" value="1"/>
</dbReference>
<dbReference type="GO" id="GO:0006825">
    <property type="term" value="P:copper ion transport"/>
    <property type="evidence" value="ECO:0007669"/>
    <property type="project" value="InterPro"/>
</dbReference>
<protein>
    <submittedName>
        <fullName evidence="13">Copper transport protein</fullName>
    </submittedName>
</protein>
<dbReference type="AlphaFoldDB" id="A0A2V3U8M3"/>
<keyword evidence="3 9" id="KW-0812">Transmembrane</keyword>
<dbReference type="OrthoDB" id="8374223at2"/>
<evidence type="ECO:0000313" key="13">
    <source>
        <dbReference type="EMBL" id="PXW60165.1"/>
    </source>
</evidence>
<evidence type="ECO:0000259" key="11">
    <source>
        <dbReference type="Pfam" id="PF04234"/>
    </source>
</evidence>
<dbReference type="GO" id="GO:0005886">
    <property type="term" value="C:plasma membrane"/>
    <property type="evidence" value="ECO:0007669"/>
    <property type="project" value="UniProtKB-SubCell"/>
</dbReference>
<dbReference type="RefSeq" id="WP_110374510.1">
    <property type="nucleotide sequence ID" value="NZ_JAHBRY010000001.1"/>
</dbReference>
<evidence type="ECO:0000256" key="8">
    <source>
        <dbReference type="ARBA" id="ARBA00023136"/>
    </source>
</evidence>
<feature type="transmembrane region" description="Helical" evidence="9">
    <location>
        <begin position="145"/>
        <end position="167"/>
    </location>
</feature>
<feature type="transmembrane region" description="Helical" evidence="9">
    <location>
        <begin position="179"/>
        <end position="199"/>
    </location>
</feature>
<evidence type="ECO:0000313" key="14">
    <source>
        <dbReference type="Proteomes" id="UP000248021"/>
    </source>
</evidence>
<evidence type="ECO:0000256" key="4">
    <source>
        <dbReference type="ARBA" id="ARBA00022723"/>
    </source>
</evidence>
<dbReference type="PANTHER" id="PTHR34820:SF4">
    <property type="entry name" value="INNER MEMBRANE PROTEIN YEBZ"/>
    <property type="match status" value="1"/>
</dbReference>
<dbReference type="InterPro" id="IPR032694">
    <property type="entry name" value="CopC/D"/>
</dbReference>
<dbReference type="InterPro" id="IPR014756">
    <property type="entry name" value="Ig_E-set"/>
</dbReference>
<accession>A0A2V3U8M3</accession>
<dbReference type="GO" id="GO:0005507">
    <property type="term" value="F:copper ion binding"/>
    <property type="evidence" value="ECO:0007669"/>
    <property type="project" value="InterPro"/>
</dbReference>
<reference evidence="13 14" key="1">
    <citation type="submission" date="2018-05" db="EMBL/GenBank/DDBJ databases">
        <title>Genomic Encyclopedia of Type Strains, Phase IV (KMG-IV): sequencing the most valuable type-strain genomes for metagenomic binning, comparative biology and taxonomic classification.</title>
        <authorList>
            <person name="Goeker M."/>
        </authorList>
    </citation>
    <scope>NUCLEOTIDE SEQUENCE [LARGE SCALE GENOMIC DNA]</scope>
    <source>
        <strain evidence="13 14">DSM 6462</strain>
    </source>
</reference>
<feature type="transmembrane region" description="Helical" evidence="9">
    <location>
        <begin position="400"/>
        <end position="417"/>
    </location>
</feature>
<evidence type="ECO:0000256" key="1">
    <source>
        <dbReference type="ARBA" id="ARBA00004651"/>
    </source>
</evidence>
<feature type="transmembrane region" description="Helical" evidence="9">
    <location>
        <begin position="226"/>
        <end position="246"/>
    </location>
</feature>
<keyword evidence="7" id="KW-0186">Copper</keyword>
<name>A0A2V3U8M3_9HYPH</name>
<evidence type="ECO:0000256" key="10">
    <source>
        <dbReference type="SAM" id="SignalP"/>
    </source>
</evidence>
<feature type="transmembrane region" description="Helical" evidence="9">
    <location>
        <begin position="285"/>
        <end position="306"/>
    </location>
</feature>
<dbReference type="InterPro" id="IPR007348">
    <property type="entry name" value="CopC_dom"/>
</dbReference>
<dbReference type="SUPFAM" id="SSF81296">
    <property type="entry name" value="E set domains"/>
    <property type="match status" value="1"/>
</dbReference>
<dbReference type="PANTHER" id="PTHR34820">
    <property type="entry name" value="INNER MEMBRANE PROTEIN YEBZ"/>
    <property type="match status" value="1"/>
</dbReference>
<keyword evidence="4" id="KW-0479">Metal-binding</keyword>
<dbReference type="Pfam" id="PF04234">
    <property type="entry name" value="CopC"/>
    <property type="match status" value="1"/>
</dbReference>
<comment type="subcellular location">
    <subcellularLocation>
        <location evidence="1">Cell membrane</location>
        <topology evidence="1">Multi-pass membrane protein</topology>
    </subcellularLocation>
</comment>
<proteinExistence type="predicted"/>
<evidence type="ECO:0000256" key="7">
    <source>
        <dbReference type="ARBA" id="ARBA00023008"/>
    </source>
</evidence>
<keyword evidence="8 9" id="KW-0472">Membrane</keyword>
<evidence type="ECO:0000256" key="5">
    <source>
        <dbReference type="ARBA" id="ARBA00022729"/>
    </source>
</evidence>
<feature type="domain" description="Copper resistance protein D" evidence="12">
    <location>
        <begin position="316"/>
        <end position="415"/>
    </location>
</feature>
<evidence type="ECO:0000259" key="12">
    <source>
        <dbReference type="Pfam" id="PF05425"/>
    </source>
</evidence>
<dbReference type="InterPro" id="IPR008457">
    <property type="entry name" value="Cu-R_CopD_dom"/>
</dbReference>
<feature type="chain" id="PRO_5016090695" evidence="10">
    <location>
        <begin position="26"/>
        <end position="537"/>
    </location>
</feature>
<evidence type="ECO:0000256" key="9">
    <source>
        <dbReference type="SAM" id="Phobius"/>
    </source>
</evidence>
<feature type="domain" description="CopC" evidence="11">
    <location>
        <begin position="33"/>
        <end position="124"/>
    </location>
</feature>
<evidence type="ECO:0000256" key="6">
    <source>
        <dbReference type="ARBA" id="ARBA00022989"/>
    </source>
</evidence>
<organism evidence="13 14">
    <name type="scientific">Chelatococcus asaccharovorans</name>
    <dbReference type="NCBI Taxonomy" id="28210"/>
    <lineage>
        <taxon>Bacteria</taxon>
        <taxon>Pseudomonadati</taxon>
        <taxon>Pseudomonadota</taxon>
        <taxon>Alphaproteobacteria</taxon>
        <taxon>Hyphomicrobiales</taxon>
        <taxon>Chelatococcaceae</taxon>
        <taxon>Chelatococcus</taxon>
    </lineage>
</organism>
<dbReference type="GO" id="GO:0046688">
    <property type="term" value="P:response to copper ion"/>
    <property type="evidence" value="ECO:0007669"/>
    <property type="project" value="InterPro"/>
</dbReference>
<keyword evidence="2" id="KW-1003">Cell membrane</keyword>
<dbReference type="Pfam" id="PF05425">
    <property type="entry name" value="CopD"/>
    <property type="match status" value="1"/>
</dbReference>
<sequence>MIQRTRALFFLWLAMLMGAATCLLALTGDAAAHAALVRVEPADGAVVGTAPNSFSLTFSEPTSPLVLKLIKPDGTITTLDRFVLRDTTLDIAAPTGLGNGTHVLSWRIVSEDGHPVGGSAVFSIGAPSSGSPPNVSDAIDWPVRIAIWACKVVLYAGLFIGIGGIFFTQWIGGPSPAALRVAVGAAGAALLVTPLTVGLQGLDALGTPLSALGNAVAWTTGFSTSYGNTAIVAAISAAVALVALLAGGWIGKVLSLLALVGVGVALAASGHAGAAQPQWVTRPAVFLHAIGITFWAGSLIPLAAALRMQSPDAILALRRFSKVIPVAVLPLVAAGILLAIIQLGSPSALWSTAYGQVLIAKLVLLVALFGLAAFNRFWLTAPAERGERPATAQLVRSIRLELAIVLAIFAVAAFWRFTPPPRALAAAAAAPASVHIHSAKAMADLTITPGRVGPASASIVVMTGDFGPLDAKAVTLILANPSAGIEPIRRPATRLSDGTWQVDALNLPLPGRWAARIDILVSDFELAKLESPIDIRP</sequence>
<keyword evidence="6 9" id="KW-1133">Transmembrane helix</keyword>
<feature type="transmembrane region" description="Helical" evidence="9">
    <location>
        <begin position="253"/>
        <end position="273"/>
    </location>
</feature>
<gene>
    <name evidence="13" type="ORF">C7450_104217</name>
</gene>
<keyword evidence="14" id="KW-1185">Reference proteome</keyword>
<evidence type="ECO:0000256" key="2">
    <source>
        <dbReference type="ARBA" id="ARBA00022475"/>
    </source>
</evidence>
<feature type="transmembrane region" description="Helical" evidence="9">
    <location>
        <begin position="326"/>
        <end position="345"/>
    </location>
</feature>
<evidence type="ECO:0000256" key="3">
    <source>
        <dbReference type="ARBA" id="ARBA00022692"/>
    </source>
</evidence>
<dbReference type="GO" id="GO:0042597">
    <property type="term" value="C:periplasmic space"/>
    <property type="evidence" value="ECO:0007669"/>
    <property type="project" value="InterPro"/>
</dbReference>
<feature type="transmembrane region" description="Helical" evidence="9">
    <location>
        <begin position="357"/>
        <end position="379"/>
    </location>
</feature>
<comment type="caution">
    <text evidence="13">The sequence shown here is derived from an EMBL/GenBank/DDBJ whole genome shotgun (WGS) entry which is preliminary data.</text>
</comment>
<dbReference type="Proteomes" id="UP000248021">
    <property type="component" value="Unassembled WGS sequence"/>
</dbReference>
<keyword evidence="5 10" id="KW-0732">Signal</keyword>
<dbReference type="EMBL" id="QJJK01000004">
    <property type="protein sequence ID" value="PXW60165.1"/>
    <property type="molecule type" value="Genomic_DNA"/>
</dbReference>
<feature type="signal peptide" evidence="10">
    <location>
        <begin position="1"/>
        <end position="25"/>
    </location>
</feature>
<dbReference type="InterPro" id="IPR014755">
    <property type="entry name" value="Cu-Rt/internalin_Ig-like"/>
</dbReference>